<evidence type="ECO:0000256" key="1">
    <source>
        <dbReference type="ARBA" id="ARBA00022679"/>
    </source>
</evidence>
<evidence type="ECO:0000313" key="7">
    <source>
        <dbReference type="EMBL" id="PMD06656.1"/>
    </source>
</evidence>
<dbReference type="Pfam" id="PF12555">
    <property type="entry name" value="SteA-like_C"/>
    <property type="match status" value="1"/>
</dbReference>
<dbReference type="InterPro" id="IPR036759">
    <property type="entry name" value="TPK_catalytic_sf"/>
</dbReference>
<evidence type="ECO:0000313" key="8">
    <source>
        <dbReference type="Proteomes" id="UP000235598"/>
    </source>
</evidence>
<dbReference type="InterPro" id="IPR047795">
    <property type="entry name" value="Put_SteA-like"/>
</dbReference>
<dbReference type="EMBL" id="PNHK01000001">
    <property type="protein sequence ID" value="PMD06656.1"/>
    <property type="molecule type" value="Genomic_DNA"/>
</dbReference>
<dbReference type="NCBIfam" id="NF040608">
    <property type="entry name" value="division_SteA"/>
    <property type="match status" value="1"/>
</dbReference>
<evidence type="ECO:0000259" key="6">
    <source>
        <dbReference type="Pfam" id="PF12555"/>
    </source>
</evidence>
<dbReference type="GO" id="GO:0005524">
    <property type="term" value="F:ATP binding"/>
    <property type="evidence" value="ECO:0007669"/>
    <property type="project" value="UniProtKB-KW"/>
</dbReference>
<organism evidence="7 8">
    <name type="scientific">Brevibacterium paucivorans</name>
    <dbReference type="NCBI Taxonomy" id="170994"/>
    <lineage>
        <taxon>Bacteria</taxon>
        <taxon>Bacillati</taxon>
        <taxon>Actinomycetota</taxon>
        <taxon>Actinomycetes</taxon>
        <taxon>Micrococcales</taxon>
        <taxon>Brevibacteriaceae</taxon>
        <taxon>Brevibacterium</taxon>
    </lineage>
</organism>
<dbReference type="OrthoDB" id="5169996at2"/>
<protein>
    <recommendedName>
        <fullName evidence="6">SteA-like C-terminal domain-containing protein</fullName>
    </recommendedName>
</protein>
<keyword evidence="5" id="KW-0812">Transmembrane</keyword>
<accession>A0A2N6VRC4</accession>
<keyword evidence="3" id="KW-0418">Kinase</keyword>
<keyword evidence="5" id="KW-1133">Transmembrane helix</keyword>
<dbReference type="Gene3D" id="3.40.50.10240">
    <property type="entry name" value="Thiamin pyrophosphokinase, catalytic domain"/>
    <property type="match status" value="1"/>
</dbReference>
<name>A0A2N6VRC4_9MICO</name>
<evidence type="ECO:0000256" key="3">
    <source>
        <dbReference type="ARBA" id="ARBA00022777"/>
    </source>
</evidence>
<feature type="domain" description="SteA-like C-terminal" evidence="6">
    <location>
        <begin position="202"/>
        <end position="253"/>
    </location>
</feature>
<feature type="transmembrane region" description="Helical" evidence="5">
    <location>
        <begin position="215"/>
        <end position="235"/>
    </location>
</feature>
<dbReference type="Proteomes" id="UP000235598">
    <property type="component" value="Unassembled WGS sequence"/>
</dbReference>
<evidence type="ECO:0000256" key="4">
    <source>
        <dbReference type="ARBA" id="ARBA00022840"/>
    </source>
</evidence>
<dbReference type="AlphaFoldDB" id="A0A2N6VRC4"/>
<comment type="caution">
    <text evidence="7">The sequence shown here is derived from an EMBL/GenBank/DDBJ whole genome shotgun (WGS) entry which is preliminary data.</text>
</comment>
<keyword evidence="5" id="KW-0472">Membrane</keyword>
<dbReference type="GO" id="GO:0009229">
    <property type="term" value="P:thiamine diphosphate biosynthetic process"/>
    <property type="evidence" value="ECO:0007669"/>
    <property type="project" value="InterPro"/>
</dbReference>
<dbReference type="InterPro" id="IPR022215">
    <property type="entry name" value="SteA-like_C"/>
</dbReference>
<reference evidence="7 8" key="1">
    <citation type="submission" date="2017-09" db="EMBL/GenBank/DDBJ databases">
        <title>Bacterial strain isolated from the female urinary microbiota.</title>
        <authorList>
            <person name="Thomas-White K."/>
            <person name="Kumar N."/>
            <person name="Forster S."/>
            <person name="Putonti C."/>
            <person name="Lawley T."/>
            <person name="Wolfe A.J."/>
        </authorList>
    </citation>
    <scope>NUCLEOTIDE SEQUENCE [LARGE SCALE GENOMIC DNA]</scope>
    <source>
        <strain evidence="7 8">UMB1301</strain>
    </source>
</reference>
<gene>
    <name evidence="7" type="ORF">CJ199_04700</name>
</gene>
<evidence type="ECO:0000256" key="5">
    <source>
        <dbReference type="SAM" id="Phobius"/>
    </source>
</evidence>
<dbReference type="RefSeq" id="WP_102238298.1">
    <property type="nucleotide sequence ID" value="NZ_PNHK01000001.1"/>
</dbReference>
<dbReference type="GO" id="GO:0004788">
    <property type="term" value="F:thiamine diphosphokinase activity"/>
    <property type="evidence" value="ECO:0007669"/>
    <property type="project" value="InterPro"/>
</dbReference>
<keyword evidence="2" id="KW-0547">Nucleotide-binding</keyword>
<sequence length="262" mass="28210">MTQKKDPRTQLDSLVGEFASELGATLHEHPDLVESDIELPELPQSLRSRQALVVVAGAHYKEDLEMLRGYIKEYKPVLIGVDTGADALLDARLTPDIIVGDLNSVADASANCGALLLAHSPDEDGSAGTERMKSQELKYHKLPTLGSNRDAGLLVADSLDAPLIVAVGSNDVLTDMVDDEATLYGPSLITHLRLGTRLINAKGVSLLYRRQFSNWFLAGLALAGLFALFVALMATAAGQTFLGLLGAQFDGFFSWIGNLFSW</sequence>
<proteinExistence type="predicted"/>
<keyword evidence="1" id="KW-0808">Transferase</keyword>
<dbReference type="SUPFAM" id="SSF63999">
    <property type="entry name" value="Thiamin pyrophosphokinase, catalytic domain"/>
    <property type="match status" value="1"/>
</dbReference>
<evidence type="ECO:0000256" key="2">
    <source>
        <dbReference type="ARBA" id="ARBA00022741"/>
    </source>
</evidence>
<dbReference type="GO" id="GO:0016301">
    <property type="term" value="F:kinase activity"/>
    <property type="evidence" value="ECO:0007669"/>
    <property type="project" value="UniProtKB-KW"/>
</dbReference>
<keyword evidence="4" id="KW-0067">ATP-binding</keyword>